<dbReference type="PANTHER" id="PTHR22854">
    <property type="entry name" value="TRYPTOPHAN BIOSYNTHESIS PROTEIN"/>
    <property type="match status" value="1"/>
</dbReference>
<feature type="domain" description="Indole-3-glycerol phosphate synthase" evidence="10">
    <location>
        <begin position="73"/>
        <end position="320"/>
    </location>
</feature>
<feature type="compositionally biased region" description="Low complexity" evidence="9">
    <location>
        <begin position="45"/>
        <end position="58"/>
    </location>
</feature>
<evidence type="ECO:0000256" key="2">
    <source>
        <dbReference type="ARBA" id="ARBA00004696"/>
    </source>
</evidence>
<dbReference type="Gene3D" id="3.20.20.70">
    <property type="entry name" value="Aldolase class I"/>
    <property type="match status" value="1"/>
</dbReference>
<evidence type="ECO:0000256" key="7">
    <source>
        <dbReference type="ARBA" id="ARBA00023141"/>
    </source>
</evidence>
<keyword evidence="4" id="KW-0028">Amino-acid biosynthesis</keyword>
<dbReference type="InterPro" id="IPR013785">
    <property type="entry name" value="Aldolase_TIM"/>
</dbReference>
<dbReference type="GO" id="GO:0004640">
    <property type="term" value="F:phosphoribosylanthranilate isomerase activity"/>
    <property type="evidence" value="ECO:0007669"/>
    <property type="project" value="TreeGrafter"/>
</dbReference>
<comment type="catalytic activity">
    <reaction evidence="1">
        <text>1-(2-carboxyphenylamino)-1-deoxy-D-ribulose 5-phosphate + H(+) = (1S,2R)-1-C-(indol-3-yl)glycerol 3-phosphate + CO2 + H2O</text>
        <dbReference type="Rhea" id="RHEA:23476"/>
        <dbReference type="ChEBI" id="CHEBI:15377"/>
        <dbReference type="ChEBI" id="CHEBI:15378"/>
        <dbReference type="ChEBI" id="CHEBI:16526"/>
        <dbReference type="ChEBI" id="CHEBI:58613"/>
        <dbReference type="ChEBI" id="CHEBI:58866"/>
        <dbReference type="EC" id="4.1.1.48"/>
    </reaction>
</comment>
<dbReference type="InterPro" id="IPR045186">
    <property type="entry name" value="Indole-3-glycerol_P_synth"/>
</dbReference>
<keyword evidence="12" id="KW-1185">Reference proteome</keyword>
<dbReference type="SUPFAM" id="SSF51366">
    <property type="entry name" value="Ribulose-phoshate binding barrel"/>
    <property type="match status" value="1"/>
</dbReference>
<sequence>MASMHNSKSALHARTRQSSYDLTHNTSRFNRAACRAATGRLLSNRAAAGGPSSGGNSPADDEPPKLPSGNALEATIRRKQRELEAAIRELGMEALDERLRSAAQLPARPPYRLASLIAEEVPQGRPVLLFEVARPDPTTSSAQLAQLAAAYVSRGGAGALAVRTDSAATPAGLRDLFSVTQALPRVPVLARDWLLHPLQVCEFKEAGAAGAIGIVNQVSGRGTGLLSSFSAALGLDAPVEVVNTREVEQLAQQGVVFYAANVGVGLTLAAPGLAAQVAEGLLRELPAGAISMVGVRSVQGAAAARRAGADCLLVKAELLHSYGEDVAALGADLQYAVSLDD</sequence>
<dbReference type="PANTHER" id="PTHR22854:SF2">
    <property type="entry name" value="INDOLE-3-GLYCEROL-PHOSPHATE SYNTHASE"/>
    <property type="match status" value="1"/>
</dbReference>
<evidence type="ECO:0000256" key="5">
    <source>
        <dbReference type="ARBA" id="ARBA00022793"/>
    </source>
</evidence>
<keyword evidence="8" id="KW-0456">Lyase</keyword>
<evidence type="ECO:0000256" key="4">
    <source>
        <dbReference type="ARBA" id="ARBA00022605"/>
    </source>
</evidence>
<feature type="region of interest" description="Disordered" evidence="9">
    <location>
        <begin position="1"/>
        <end position="24"/>
    </location>
</feature>
<evidence type="ECO:0000256" key="6">
    <source>
        <dbReference type="ARBA" id="ARBA00022822"/>
    </source>
</evidence>
<evidence type="ECO:0000256" key="3">
    <source>
        <dbReference type="ARBA" id="ARBA00012362"/>
    </source>
</evidence>
<dbReference type="GO" id="GO:0004425">
    <property type="term" value="F:indole-3-glycerol-phosphate synthase activity"/>
    <property type="evidence" value="ECO:0007669"/>
    <property type="project" value="UniProtKB-EC"/>
</dbReference>
<dbReference type="GO" id="GO:0000162">
    <property type="term" value="P:L-tryptophan biosynthetic process"/>
    <property type="evidence" value="ECO:0007669"/>
    <property type="project" value="UniProtKB-KW"/>
</dbReference>
<evidence type="ECO:0000313" key="11">
    <source>
        <dbReference type="EMBL" id="GFR47518.1"/>
    </source>
</evidence>
<dbReference type="InterPro" id="IPR011060">
    <property type="entry name" value="RibuloseP-bd_barrel"/>
</dbReference>
<dbReference type="InterPro" id="IPR013798">
    <property type="entry name" value="Indole-3-glycerol_P_synth_dom"/>
</dbReference>
<evidence type="ECO:0000256" key="1">
    <source>
        <dbReference type="ARBA" id="ARBA00001633"/>
    </source>
</evidence>
<keyword evidence="7" id="KW-0057">Aromatic amino acid biosynthesis</keyword>
<comment type="pathway">
    <text evidence="2">Amino-acid biosynthesis; L-tryptophan biosynthesis; L-tryptophan from chorismate: step 4/5.</text>
</comment>
<dbReference type="EMBL" id="BMAR01000018">
    <property type="protein sequence ID" value="GFR47518.1"/>
    <property type="molecule type" value="Genomic_DNA"/>
</dbReference>
<evidence type="ECO:0000256" key="9">
    <source>
        <dbReference type="SAM" id="MobiDB-lite"/>
    </source>
</evidence>
<dbReference type="EC" id="4.1.1.48" evidence="3"/>
<dbReference type="AlphaFoldDB" id="A0AAD3DTB5"/>
<proteinExistence type="predicted"/>
<evidence type="ECO:0000259" key="10">
    <source>
        <dbReference type="Pfam" id="PF00218"/>
    </source>
</evidence>
<name>A0AAD3DTB5_9CHLO</name>
<dbReference type="Pfam" id="PF00218">
    <property type="entry name" value="IGPS"/>
    <property type="match status" value="1"/>
</dbReference>
<organism evidence="11 12">
    <name type="scientific">Astrephomene gubernaculifera</name>
    <dbReference type="NCBI Taxonomy" id="47775"/>
    <lineage>
        <taxon>Eukaryota</taxon>
        <taxon>Viridiplantae</taxon>
        <taxon>Chlorophyta</taxon>
        <taxon>core chlorophytes</taxon>
        <taxon>Chlorophyceae</taxon>
        <taxon>CS clade</taxon>
        <taxon>Chlamydomonadales</taxon>
        <taxon>Astrephomenaceae</taxon>
        <taxon>Astrephomene</taxon>
    </lineage>
</organism>
<dbReference type="Proteomes" id="UP001054857">
    <property type="component" value="Unassembled WGS sequence"/>
</dbReference>
<reference evidence="11 12" key="1">
    <citation type="journal article" date="2021" name="Sci. Rep.">
        <title>Genome sequencing of the multicellular alga Astrephomene provides insights into convergent evolution of germ-soma differentiation.</title>
        <authorList>
            <person name="Yamashita S."/>
            <person name="Yamamoto K."/>
            <person name="Matsuzaki R."/>
            <person name="Suzuki S."/>
            <person name="Yamaguchi H."/>
            <person name="Hirooka S."/>
            <person name="Minakuchi Y."/>
            <person name="Miyagishima S."/>
            <person name="Kawachi M."/>
            <person name="Toyoda A."/>
            <person name="Nozaki H."/>
        </authorList>
    </citation>
    <scope>NUCLEOTIDE SEQUENCE [LARGE SCALE GENOMIC DNA]</scope>
    <source>
        <strain evidence="11 12">NIES-4017</strain>
    </source>
</reference>
<keyword evidence="6" id="KW-0822">Tryptophan biosynthesis</keyword>
<protein>
    <recommendedName>
        <fullName evidence="3">indole-3-glycerol-phosphate synthase</fullName>
        <ecNumber evidence="3">4.1.1.48</ecNumber>
    </recommendedName>
</protein>
<comment type="caution">
    <text evidence="11">The sequence shown here is derived from an EMBL/GenBank/DDBJ whole genome shotgun (WGS) entry which is preliminary data.</text>
</comment>
<keyword evidence="5" id="KW-0210">Decarboxylase</keyword>
<gene>
    <name evidence="11" type="ORF">Agub_g9140</name>
</gene>
<evidence type="ECO:0000256" key="8">
    <source>
        <dbReference type="ARBA" id="ARBA00023239"/>
    </source>
</evidence>
<accession>A0AAD3DTB5</accession>
<evidence type="ECO:0000313" key="12">
    <source>
        <dbReference type="Proteomes" id="UP001054857"/>
    </source>
</evidence>
<feature type="region of interest" description="Disordered" evidence="9">
    <location>
        <begin position="45"/>
        <end position="72"/>
    </location>
</feature>